<accession>A0A645APZ6</accession>
<comment type="caution">
    <text evidence="1">The sequence shown here is derived from an EMBL/GenBank/DDBJ whole genome shotgun (WGS) entry which is preliminary data.</text>
</comment>
<proteinExistence type="predicted"/>
<dbReference type="EMBL" id="VSSQ01014095">
    <property type="protein sequence ID" value="MPM52933.1"/>
    <property type="molecule type" value="Genomic_DNA"/>
</dbReference>
<gene>
    <name evidence="1" type="ORF">SDC9_99697</name>
</gene>
<name>A0A645APZ6_9ZZZZ</name>
<reference evidence="1" key="1">
    <citation type="submission" date="2019-08" db="EMBL/GenBank/DDBJ databases">
        <authorList>
            <person name="Kucharzyk K."/>
            <person name="Murdoch R.W."/>
            <person name="Higgins S."/>
            <person name="Loffler F."/>
        </authorList>
    </citation>
    <scope>NUCLEOTIDE SEQUENCE</scope>
</reference>
<sequence length="117" mass="14223">MPQHYKDLIFSTHALQRQKDRSISLEAIYQTLHRPEQLLQQEAKEIKKYTRHIAGRHYQVIAKYLPAEKKHLIVSVWVRGEEDRLPFIWQLLSAPFRFVWWFLKFLWQVLSKKHSAK</sequence>
<evidence type="ECO:0008006" key="2">
    <source>
        <dbReference type="Google" id="ProtNLM"/>
    </source>
</evidence>
<protein>
    <recommendedName>
        <fullName evidence="2">DUF4258 domain-containing protein</fullName>
    </recommendedName>
</protein>
<dbReference type="AlphaFoldDB" id="A0A645APZ6"/>
<organism evidence="1">
    <name type="scientific">bioreactor metagenome</name>
    <dbReference type="NCBI Taxonomy" id="1076179"/>
    <lineage>
        <taxon>unclassified sequences</taxon>
        <taxon>metagenomes</taxon>
        <taxon>ecological metagenomes</taxon>
    </lineage>
</organism>
<evidence type="ECO:0000313" key="1">
    <source>
        <dbReference type="EMBL" id="MPM52933.1"/>
    </source>
</evidence>